<evidence type="ECO:0000256" key="1">
    <source>
        <dbReference type="SAM" id="Phobius"/>
    </source>
</evidence>
<dbReference type="Pfam" id="PF11222">
    <property type="entry name" value="DUF3017"/>
    <property type="match status" value="1"/>
</dbReference>
<sequence length="95" mass="10199">MIFPRRGRPGLGAWWVLSLGLLIGGVTVLFVGRALVGGVIMGLAFVAAAVLRLLLPDERAGGLAVRSRTWDVLMLLTFAVVVFGAFLAVDLRPRR</sequence>
<dbReference type="AlphaFoldDB" id="K6V3W5"/>
<keyword evidence="1" id="KW-0472">Membrane</keyword>
<keyword evidence="3" id="KW-1185">Reference proteome</keyword>
<dbReference type="EMBL" id="BAGZ01000003">
    <property type="protein sequence ID" value="GAB76813.1"/>
    <property type="molecule type" value="Genomic_DNA"/>
</dbReference>
<dbReference type="STRING" id="100225.SAMN05421595_1947"/>
<dbReference type="RefSeq" id="WP_006501564.1">
    <property type="nucleotide sequence ID" value="NZ_BAGZ01000003.1"/>
</dbReference>
<name>K6V3W5_9MICO</name>
<gene>
    <name evidence="2" type="ORF">AUCHE_03_00300</name>
</gene>
<reference evidence="2 3" key="1">
    <citation type="submission" date="2012-08" db="EMBL/GenBank/DDBJ databases">
        <title>Whole genome shotgun sequence of Austwickia chelonae NBRC 105200.</title>
        <authorList>
            <person name="Yoshida I."/>
            <person name="Hosoyama A."/>
            <person name="Tsuchikane K."/>
            <person name="Katsumata H."/>
            <person name="Ando Y."/>
            <person name="Ohji S."/>
            <person name="Hamada M."/>
            <person name="Tamura T."/>
            <person name="Yamazoe A."/>
            <person name="Yamazaki S."/>
            <person name="Fujita N."/>
        </authorList>
    </citation>
    <scope>NUCLEOTIDE SEQUENCE [LARGE SCALE GENOMIC DNA]</scope>
    <source>
        <strain evidence="2 3">NBRC 105200</strain>
    </source>
</reference>
<comment type="caution">
    <text evidence="2">The sequence shown here is derived from an EMBL/GenBank/DDBJ whole genome shotgun (WGS) entry which is preliminary data.</text>
</comment>
<accession>K6V3W5</accession>
<protein>
    <recommendedName>
        <fullName evidence="4">DUF3017 domain-containing protein</fullName>
    </recommendedName>
</protein>
<keyword evidence="1" id="KW-1133">Transmembrane helix</keyword>
<dbReference type="Proteomes" id="UP000008495">
    <property type="component" value="Unassembled WGS sequence"/>
</dbReference>
<feature type="transmembrane region" description="Helical" evidence="1">
    <location>
        <begin position="67"/>
        <end position="89"/>
    </location>
</feature>
<feature type="transmembrane region" description="Helical" evidence="1">
    <location>
        <begin position="36"/>
        <end position="55"/>
    </location>
</feature>
<feature type="transmembrane region" description="Helical" evidence="1">
    <location>
        <begin position="12"/>
        <end position="30"/>
    </location>
</feature>
<organism evidence="2 3">
    <name type="scientific">Austwickia chelonae NBRC 105200</name>
    <dbReference type="NCBI Taxonomy" id="1184607"/>
    <lineage>
        <taxon>Bacteria</taxon>
        <taxon>Bacillati</taxon>
        <taxon>Actinomycetota</taxon>
        <taxon>Actinomycetes</taxon>
        <taxon>Micrococcales</taxon>
        <taxon>Dermatophilaceae</taxon>
        <taxon>Austwickia</taxon>
    </lineage>
</organism>
<dbReference type="InterPro" id="IPR021385">
    <property type="entry name" value="DUF3017"/>
</dbReference>
<evidence type="ECO:0008006" key="4">
    <source>
        <dbReference type="Google" id="ProtNLM"/>
    </source>
</evidence>
<keyword evidence="1" id="KW-0812">Transmembrane</keyword>
<evidence type="ECO:0000313" key="2">
    <source>
        <dbReference type="EMBL" id="GAB76813.1"/>
    </source>
</evidence>
<dbReference type="OrthoDB" id="9942584at2"/>
<evidence type="ECO:0000313" key="3">
    <source>
        <dbReference type="Proteomes" id="UP000008495"/>
    </source>
</evidence>
<proteinExistence type="predicted"/>